<dbReference type="GeneID" id="34592905"/>
<organism evidence="1 2">
    <name type="scientific">Fonsecaea nubica</name>
    <dbReference type="NCBI Taxonomy" id="856822"/>
    <lineage>
        <taxon>Eukaryota</taxon>
        <taxon>Fungi</taxon>
        <taxon>Dikarya</taxon>
        <taxon>Ascomycota</taxon>
        <taxon>Pezizomycotina</taxon>
        <taxon>Eurotiomycetes</taxon>
        <taxon>Chaetothyriomycetidae</taxon>
        <taxon>Chaetothyriales</taxon>
        <taxon>Herpotrichiellaceae</taxon>
        <taxon>Fonsecaea</taxon>
    </lineage>
</organism>
<dbReference type="EMBL" id="LVCJ01000089">
    <property type="protein sequence ID" value="OAL28180.1"/>
    <property type="molecule type" value="Genomic_DNA"/>
</dbReference>
<keyword evidence="2" id="KW-1185">Reference proteome</keyword>
<dbReference type="OrthoDB" id="4139103at2759"/>
<name>A0A178CDZ1_9EURO</name>
<protein>
    <submittedName>
        <fullName evidence="1">Uncharacterized protein</fullName>
    </submittedName>
</protein>
<gene>
    <name evidence="1" type="ORF">AYO20_09508</name>
</gene>
<dbReference type="RefSeq" id="XP_022496214.1">
    <property type="nucleotide sequence ID" value="XM_022647777.1"/>
</dbReference>
<dbReference type="AlphaFoldDB" id="A0A178CDZ1"/>
<accession>A0A178CDZ1</accession>
<sequence length="151" mass="16006">MTTAPYLGAALCYDASRVGRYKSACLAVNEIGNAWQIHGREFDCTGILMHNFYLALVDAGEVNQCVCKFENTGTEWAFAGHWGPCNGACVGKYVCNGNKPVVVSDSVVERATPSNATSSTPSSSTSLAAPLTVGWKMMVLVATAWLFSGIA</sequence>
<evidence type="ECO:0000313" key="2">
    <source>
        <dbReference type="Proteomes" id="UP000185904"/>
    </source>
</evidence>
<proteinExistence type="predicted"/>
<reference evidence="1 2" key="1">
    <citation type="submission" date="2016-03" db="EMBL/GenBank/DDBJ databases">
        <title>The draft genome sequence of Fonsecaea nubica causative agent of cutaneous subcutaneous infection in human host.</title>
        <authorList>
            <person name="Costa F."/>
            <person name="Sybren D.H."/>
            <person name="Raittz R.T."/>
            <person name="Weiss V.A."/>
            <person name="Leao A.C."/>
            <person name="Gomes R."/>
            <person name="De Souza E.M."/>
            <person name="Pedrosa F.O."/>
            <person name="Steffens M.B."/>
            <person name="Bombassaro A."/>
            <person name="Tadra-Sfeir M.Z."/>
            <person name="Moreno L.F."/>
            <person name="Najafzadeh M.J."/>
            <person name="Felipe M.S."/>
            <person name="Teixeira M."/>
            <person name="Sun J."/>
            <person name="Xi L."/>
            <person name="Castro M.A."/>
            <person name="Vicente V.A."/>
        </authorList>
    </citation>
    <scope>NUCLEOTIDE SEQUENCE [LARGE SCALE GENOMIC DNA]</scope>
    <source>
        <strain evidence="1 2">CBS 269.64</strain>
    </source>
</reference>
<comment type="caution">
    <text evidence="1">The sequence shown here is derived from an EMBL/GenBank/DDBJ whole genome shotgun (WGS) entry which is preliminary data.</text>
</comment>
<dbReference type="Proteomes" id="UP000185904">
    <property type="component" value="Unassembled WGS sequence"/>
</dbReference>
<evidence type="ECO:0000313" key="1">
    <source>
        <dbReference type="EMBL" id="OAL28180.1"/>
    </source>
</evidence>